<feature type="non-terminal residue" evidence="2">
    <location>
        <position position="1"/>
    </location>
</feature>
<keyword evidence="3" id="KW-1185">Reference proteome</keyword>
<evidence type="ECO:0000313" key="3">
    <source>
        <dbReference type="Proteomes" id="UP000076761"/>
    </source>
</evidence>
<accession>A0A165LEE6</accession>
<dbReference type="InParanoid" id="A0A165LEE6"/>
<dbReference type="EMBL" id="KV425799">
    <property type="protein sequence ID" value="KZT16985.1"/>
    <property type="molecule type" value="Genomic_DNA"/>
</dbReference>
<feature type="region of interest" description="Disordered" evidence="1">
    <location>
        <begin position="155"/>
        <end position="175"/>
    </location>
</feature>
<feature type="compositionally biased region" description="Basic and acidic residues" evidence="1">
    <location>
        <begin position="156"/>
        <end position="169"/>
    </location>
</feature>
<organism evidence="2 3">
    <name type="scientific">Neolentinus lepideus HHB14362 ss-1</name>
    <dbReference type="NCBI Taxonomy" id="1314782"/>
    <lineage>
        <taxon>Eukaryota</taxon>
        <taxon>Fungi</taxon>
        <taxon>Dikarya</taxon>
        <taxon>Basidiomycota</taxon>
        <taxon>Agaricomycotina</taxon>
        <taxon>Agaricomycetes</taxon>
        <taxon>Gloeophyllales</taxon>
        <taxon>Gloeophyllaceae</taxon>
        <taxon>Neolentinus</taxon>
    </lineage>
</organism>
<evidence type="ECO:0000313" key="2">
    <source>
        <dbReference type="EMBL" id="KZT16985.1"/>
    </source>
</evidence>
<dbReference type="AlphaFoldDB" id="A0A165LEE6"/>
<dbReference type="Proteomes" id="UP000076761">
    <property type="component" value="Unassembled WGS sequence"/>
</dbReference>
<protein>
    <submittedName>
        <fullName evidence="2">Uncharacterized protein</fullName>
    </submittedName>
</protein>
<gene>
    <name evidence="2" type="ORF">NEOLEDRAFT_1081919</name>
</gene>
<sequence>KNVICWVADNMNLKVENDITELKGNIPGKAQRHIDGPVRRLHPELDPGIVFQADRVAYRLRHGDYLASWIYYAFYLFDVSNNCNDGPNRMRLFCHNQGLRRLFGAQRLQTKIGASSSSISSMVALNCTRFGVGTFFGVTISRYLLRTSGEMARSSSGERETHVEVRERLNTSSVS</sequence>
<name>A0A165LEE6_9AGAM</name>
<evidence type="ECO:0000256" key="1">
    <source>
        <dbReference type="SAM" id="MobiDB-lite"/>
    </source>
</evidence>
<reference evidence="2 3" key="1">
    <citation type="journal article" date="2016" name="Mol. Biol. Evol.">
        <title>Comparative Genomics of Early-Diverging Mushroom-Forming Fungi Provides Insights into the Origins of Lignocellulose Decay Capabilities.</title>
        <authorList>
            <person name="Nagy L.G."/>
            <person name="Riley R."/>
            <person name="Tritt A."/>
            <person name="Adam C."/>
            <person name="Daum C."/>
            <person name="Floudas D."/>
            <person name="Sun H."/>
            <person name="Yadav J.S."/>
            <person name="Pangilinan J."/>
            <person name="Larsson K.H."/>
            <person name="Matsuura K."/>
            <person name="Barry K."/>
            <person name="Labutti K."/>
            <person name="Kuo R."/>
            <person name="Ohm R.A."/>
            <person name="Bhattacharya S.S."/>
            <person name="Shirouzu T."/>
            <person name="Yoshinaga Y."/>
            <person name="Martin F.M."/>
            <person name="Grigoriev I.V."/>
            <person name="Hibbett D.S."/>
        </authorList>
    </citation>
    <scope>NUCLEOTIDE SEQUENCE [LARGE SCALE GENOMIC DNA]</scope>
    <source>
        <strain evidence="2 3">HHB14362 ss-1</strain>
    </source>
</reference>
<proteinExistence type="predicted"/>